<evidence type="ECO:0000259" key="7">
    <source>
        <dbReference type="Pfam" id="PF00891"/>
    </source>
</evidence>
<evidence type="ECO:0000256" key="6">
    <source>
        <dbReference type="PIRSR" id="PIRSR005739-1"/>
    </source>
</evidence>
<dbReference type="InterPro" id="IPR036388">
    <property type="entry name" value="WH-like_DNA-bd_sf"/>
</dbReference>
<keyword evidence="3" id="KW-0949">S-adenosyl-L-methionine</keyword>
<dbReference type="CDD" id="cd02440">
    <property type="entry name" value="AdoMet_MTases"/>
    <property type="match status" value="1"/>
</dbReference>
<evidence type="ECO:0000313" key="10">
    <source>
        <dbReference type="Proteomes" id="UP001058974"/>
    </source>
</evidence>
<dbReference type="InterPro" id="IPR001077">
    <property type="entry name" value="COMT_C"/>
</dbReference>
<gene>
    <name evidence="9" type="ORF">KIW84_036119</name>
</gene>
<keyword evidence="10" id="KW-1185">Reference proteome</keyword>
<evidence type="ECO:0000256" key="3">
    <source>
        <dbReference type="ARBA" id="ARBA00022691"/>
    </source>
</evidence>
<dbReference type="SUPFAM" id="SSF46785">
    <property type="entry name" value="Winged helix' DNA-binding domain"/>
    <property type="match status" value="1"/>
</dbReference>
<evidence type="ECO:0000256" key="5">
    <source>
        <dbReference type="ARBA" id="ARBA00066355"/>
    </source>
</evidence>
<feature type="active site" description="Proton acceptor" evidence="6">
    <location>
        <position position="261"/>
    </location>
</feature>
<name>A0A9D4Y7E2_PEA</name>
<dbReference type="FunFam" id="1.10.10.10:FF:000213">
    <property type="entry name" value="Coniferyl alcohol 9-O-methyltransferase"/>
    <property type="match status" value="1"/>
</dbReference>
<dbReference type="Gramene" id="PSAT_LOCUS11090_t1">
    <property type="protein sequence ID" value="CAL5191106.1"/>
    <property type="gene ID" value="PSAT_LOCUS11090"/>
</dbReference>
<dbReference type="AlphaFoldDB" id="A0A9D4Y7E2"/>
<feature type="domain" description="O-methyltransferase C-terminal" evidence="7">
    <location>
        <begin position="131"/>
        <end position="338"/>
    </location>
</feature>
<dbReference type="OrthoDB" id="2410195at2759"/>
<dbReference type="InterPro" id="IPR036390">
    <property type="entry name" value="WH_DNA-bd_sf"/>
</dbReference>
<dbReference type="GO" id="GO:0009717">
    <property type="term" value="P:isoflavonoid biosynthetic process"/>
    <property type="evidence" value="ECO:0007669"/>
    <property type="project" value="UniProtKB-ARBA"/>
</dbReference>
<evidence type="ECO:0000313" key="9">
    <source>
        <dbReference type="EMBL" id="KAI5432250.1"/>
    </source>
</evidence>
<evidence type="ECO:0000259" key="8">
    <source>
        <dbReference type="Pfam" id="PF08100"/>
    </source>
</evidence>
<evidence type="ECO:0000256" key="1">
    <source>
        <dbReference type="ARBA" id="ARBA00022603"/>
    </source>
</evidence>
<dbReference type="PANTHER" id="PTHR11746">
    <property type="entry name" value="O-METHYLTRANSFERASE"/>
    <property type="match status" value="1"/>
</dbReference>
<keyword evidence="1" id="KW-0489">Methyltransferase</keyword>
<comment type="catalytic activity">
    <reaction evidence="4">
        <text>a 7-hydroxyisoflavone + S-adenosyl-L-methionine = a 7-methoxyisoflavone + S-adenosyl-L-homocysteine + H(+)</text>
        <dbReference type="Rhea" id="RHEA:17933"/>
        <dbReference type="ChEBI" id="CHEBI:15378"/>
        <dbReference type="ChEBI" id="CHEBI:55465"/>
        <dbReference type="ChEBI" id="CHEBI:57856"/>
        <dbReference type="ChEBI" id="CHEBI:59789"/>
        <dbReference type="ChEBI" id="CHEBI:140356"/>
        <dbReference type="EC" id="2.1.1.150"/>
    </reaction>
</comment>
<dbReference type="Proteomes" id="UP001058974">
    <property type="component" value="Chromosome 3"/>
</dbReference>
<dbReference type="GO" id="GO:0046983">
    <property type="term" value="F:protein dimerization activity"/>
    <property type="evidence" value="ECO:0007669"/>
    <property type="project" value="InterPro"/>
</dbReference>
<dbReference type="SUPFAM" id="SSF53335">
    <property type="entry name" value="S-adenosyl-L-methionine-dependent methyltransferases"/>
    <property type="match status" value="1"/>
</dbReference>
<dbReference type="Gene3D" id="3.40.50.150">
    <property type="entry name" value="Vaccinia Virus protein VP39"/>
    <property type="match status" value="1"/>
</dbReference>
<organism evidence="9 10">
    <name type="scientific">Pisum sativum</name>
    <name type="common">Garden pea</name>
    <name type="synonym">Lathyrus oleraceus</name>
    <dbReference type="NCBI Taxonomy" id="3888"/>
    <lineage>
        <taxon>Eukaryota</taxon>
        <taxon>Viridiplantae</taxon>
        <taxon>Streptophyta</taxon>
        <taxon>Embryophyta</taxon>
        <taxon>Tracheophyta</taxon>
        <taxon>Spermatophyta</taxon>
        <taxon>Magnoliopsida</taxon>
        <taxon>eudicotyledons</taxon>
        <taxon>Gunneridae</taxon>
        <taxon>Pentapetalae</taxon>
        <taxon>rosids</taxon>
        <taxon>fabids</taxon>
        <taxon>Fabales</taxon>
        <taxon>Fabaceae</taxon>
        <taxon>Papilionoideae</taxon>
        <taxon>50 kb inversion clade</taxon>
        <taxon>NPAAA clade</taxon>
        <taxon>Hologalegina</taxon>
        <taxon>IRL clade</taxon>
        <taxon>Fabeae</taxon>
        <taxon>Lathyrus</taxon>
    </lineage>
</organism>
<comment type="caution">
    <text evidence="9">The sequence shown here is derived from an EMBL/GenBank/DDBJ whole genome shotgun (WGS) entry which is preliminary data.</text>
</comment>
<dbReference type="InterPro" id="IPR012967">
    <property type="entry name" value="COMT_dimerisation"/>
</dbReference>
<dbReference type="Pfam" id="PF08100">
    <property type="entry name" value="Dimerisation"/>
    <property type="match status" value="1"/>
</dbReference>
<accession>A0A9D4Y7E2</accession>
<evidence type="ECO:0000256" key="4">
    <source>
        <dbReference type="ARBA" id="ARBA00050968"/>
    </source>
</evidence>
<dbReference type="InterPro" id="IPR029063">
    <property type="entry name" value="SAM-dependent_MTases_sf"/>
</dbReference>
<dbReference type="FunFam" id="3.40.50.150:FF:000057">
    <property type="entry name" value="O-methyltransferase ZRP4"/>
    <property type="match status" value="1"/>
</dbReference>
<keyword evidence="2" id="KW-0808">Transferase</keyword>
<dbReference type="EC" id="2.1.1.150" evidence="5"/>
<dbReference type="Gramene" id="Psat03G0611900-T1">
    <property type="protein sequence ID" value="KAI5432250.1"/>
    <property type="gene ID" value="KIW84_036119"/>
</dbReference>
<dbReference type="GO" id="GO:0032259">
    <property type="term" value="P:methylation"/>
    <property type="evidence" value="ECO:0007669"/>
    <property type="project" value="UniProtKB-KW"/>
</dbReference>
<dbReference type="PIRSF" id="PIRSF005739">
    <property type="entry name" value="O-mtase"/>
    <property type="match status" value="1"/>
</dbReference>
<evidence type="ECO:0000256" key="2">
    <source>
        <dbReference type="ARBA" id="ARBA00022679"/>
    </source>
</evidence>
<dbReference type="InterPro" id="IPR016461">
    <property type="entry name" value="COMT-like"/>
</dbReference>
<sequence>MASSINSRKPSEIFKAQAQLYKHIYAFIDSMCLKWCVEMNIPNIIHNHGQPISLSNLVSILQVPSTKAGSVQRLMRYLAHSGLIEIVKDQELENEQVYALTDTSELLVKGTKFCLAQMVECLLDQTTSSSYHQLKKWIYEEDLTLFDITLGSDFWEFLNKNPEHNRLFNETMASDIDVIKLALKDCNFVFEGLESIVDVGGGTGTMGKIICETFPKLKYLVFDRPKVVENLCGNNNLTYVAGDMFASIPRADAILLKFILHDWSDEDCIKILEKCKEAVTSDEKVGKVIIIELVIDEKKENNHLTRLKLQMDISMVCLNGKERNEEEWKKLILEAGFKHYKISPLTELLSLIEIFP</sequence>
<feature type="domain" description="O-methyltransferase dimerisation" evidence="8">
    <location>
        <begin position="22"/>
        <end position="109"/>
    </location>
</feature>
<proteinExistence type="predicted"/>
<dbReference type="Pfam" id="PF00891">
    <property type="entry name" value="Methyltransf_2"/>
    <property type="match status" value="1"/>
</dbReference>
<reference evidence="9 10" key="1">
    <citation type="journal article" date="2022" name="Nat. Genet.">
        <title>Improved pea reference genome and pan-genome highlight genomic features and evolutionary characteristics.</title>
        <authorList>
            <person name="Yang T."/>
            <person name="Liu R."/>
            <person name="Luo Y."/>
            <person name="Hu S."/>
            <person name="Wang D."/>
            <person name="Wang C."/>
            <person name="Pandey M.K."/>
            <person name="Ge S."/>
            <person name="Xu Q."/>
            <person name="Li N."/>
            <person name="Li G."/>
            <person name="Huang Y."/>
            <person name="Saxena R.K."/>
            <person name="Ji Y."/>
            <person name="Li M."/>
            <person name="Yan X."/>
            <person name="He Y."/>
            <person name="Liu Y."/>
            <person name="Wang X."/>
            <person name="Xiang C."/>
            <person name="Varshney R.K."/>
            <person name="Ding H."/>
            <person name="Gao S."/>
            <person name="Zong X."/>
        </authorList>
    </citation>
    <scope>NUCLEOTIDE SEQUENCE [LARGE SCALE GENOMIC DNA]</scope>
    <source>
        <strain evidence="9 10">cv. Zhongwan 6</strain>
    </source>
</reference>
<dbReference type="PROSITE" id="PS51683">
    <property type="entry name" value="SAM_OMT_II"/>
    <property type="match status" value="1"/>
</dbReference>
<protein>
    <recommendedName>
        <fullName evidence="5">isoflavone 7-O-methyltransferase</fullName>
        <ecNumber evidence="5">2.1.1.150</ecNumber>
    </recommendedName>
</protein>
<dbReference type="GO" id="GO:0033800">
    <property type="term" value="F:isoflavone 7-O-methyltransferase activity"/>
    <property type="evidence" value="ECO:0007669"/>
    <property type="project" value="UniProtKB-EC"/>
</dbReference>
<dbReference type="Gene3D" id="1.10.10.10">
    <property type="entry name" value="Winged helix-like DNA-binding domain superfamily/Winged helix DNA-binding domain"/>
    <property type="match status" value="1"/>
</dbReference>
<dbReference type="EMBL" id="JAMSHJ010000003">
    <property type="protein sequence ID" value="KAI5432250.1"/>
    <property type="molecule type" value="Genomic_DNA"/>
</dbReference>